<dbReference type="PANTHER" id="PTHR22604">
    <property type="entry name" value="OXIDOREDUCTASES"/>
    <property type="match status" value="1"/>
</dbReference>
<evidence type="ECO:0000313" key="6">
    <source>
        <dbReference type="EMBL" id="MFC3121335.1"/>
    </source>
</evidence>
<dbReference type="Gene3D" id="3.30.360.10">
    <property type="entry name" value="Dihydrodipicolinate Reductase, domain 2"/>
    <property type="match status" value="1"/>
</dbReference>
<dbReference type="Gene3D" id="3.40.50.720">
    <property type="entry name" value="NAD(P)-binding Rossmann-like Domain"/>
    <property type="match status" value="1"/>
</dbReference>
<dbReference type="SUPFAM" id="SSF51735">
    <property type="entry name" value="NAD(P)-binding Rossmann-fold domains"/>
    <property type="match status" value="1"/>
</dbReference>
<evidence type="ECO:0000313" key="7">
    <source>
        <dbReference type="Proteomes" id="UP001595478"/>
    </source>
</evidence>
<dbReference type="InterPro" id="IPR036291">
    <property type="entry name" value="NAD(P)-bd_dom_sf"/>
</dbReference>
<dbReference type="PANTHER" id="PTHR22604:SF105">
    <property type="entry name" value="TRANS-1,2-DIHYDROBENZENE-1,2-DIOL DEHYDROGENASE"/>
    <property type="match status" value="1"/>
</dbReference>
<comment type="similarity">
    <text evidence="1">Belongs to the Gfo/Idh/MocA family.</text>
</comment>
<gene>
    <name evidence="6" type="ORF">ACFOHL_06860</name>
</gene>
<keyword evidence="7" id="KW-1185">Reference proteome</keyword>
<comment type="caution">
    <text evidence="6">The sequence shown here is derived from an EMBL/GenBank/DDBJ whole genome shotgun (WGS) entry which is preliminary data.</text>
</comment>
<protein>
    <submittedName>
        <fullName evidence="6">Gfo/Idh/MocA family protein</fullName>
    </submittedName>
</protein>
<evidence type="ECO:0000256" key="1">
    <source>
        <dbReference type="ARBA" id="ARBA00010928"/>
    </source>
</evidence>
<name>A0ABV7FMH9_9ALTE</name>
<keyword evidence="3" id="KW-0560">Oxidoreductase</keyword>
<dbReference type="SUPFAM" id="SSF55347">
    <property type="entry name" value="Glyceraldehyde-3-phosphate dehydrogenase-like, C-terminal domain"/>
    <property type="match status" value="1"/>
</dbReference>
<accession>A0ABV7FMH9</accession>
<dbReference type="Pfam" id="PF22725">
    <property type="entry name" value="GFO_IDH_MocA_C3"/>
    <property type="match status" value="1"/>
</dbReference>
<feature type="domain" description="Gfo/Idh/MocA-like oxidoreductase N-terminal" evidence="4">
    <location>
        <begin position="3"/>
        <end position="120"/>
    </location>
</feature>
<evidence type="ECO:0000259" key="5">
    <source>
        <dbReference type="Pfam" id="PF22725"/>
    </source>
</evidence>
<dbReference type="InterPro" id="IPR000683">
    <property type="entry name" value="Gfo/Idh/MocA-like_OxRdtase_N"/>
</dbReference>
<dbReference type="Proteomes" id="UP001595478">
    <property type="component" value="Unassembled WGS sequence"/>
</dbReference>
<reference evidence="7" key="1">
    <citation type="journal article" date="2019" name="Int. J. Syst. Evol. Microbiol.">
        <title>The Global Catalogue of Microorganisms (GCM) 10K type strain sequencing project: providing services to taxonomists for standard genome sequencing and annotation.</title>
        <authorList>
            <consortium name="The Broad Institute Genomics Platform"/>
            <consortium name="The Broad Institute Genome Sequencing Center for Infectious Disease"/>
            <person name="Wu L."/>
            <person name="Ma J."/>
        </authorList>
    </citation>
    <scope>NUCLEOTIDE SEQUENCE [LARGE SCALE GENOMIC DNA]</scope>
    <source>
        <strain evidence="7">KCTC 52473</strain>
    </source>
</reference>
<evidence type="ECO:0000256" key="2">
    <source>
        <dbReference type="ARBA" id="ARBA00022729"/>
    </source>
</evidence>
<keyword evidence="2" id="KW-0732">Signal</keyword>
<dbReference type="InterPro" id="IPR055170">
    <property type="entry name" value="GFO_IDH_MocA-like_dom"/>
</dbReference>
<evidence type="ECO:0000259" key="4">
    <source>
        <dbReference type="Pfam" id="PF01408"/>
    </source>
</evidence>
<dbReference type="RefSeq" id="WP_376919472.1">
    <property type="nucleotide sequence ID" value="NZ_JBHRSW010000009.1"/>
</dbReference>
<dbReference type="EMBL" id="JBHRSW010000009">
    <property type="protein sequence ID" value="MFC3121335.1"/>
    <property type="molecule type" value="Genomic_DNA"/>
</dbReference>
<proteinExistence type="inferred from homology"/>
<evidence type="ECO:0000256" key="3">
    <source>
        <dbReference type="ARBA" id="ARBA00023002"/>
    </source>
</evidence>
<sequence length="330" mass="36038">MALRWGIIGCGHIAKTFIASAKQVSGAVLQGCAASDYSRAVNFANEYGVTQAFKSYEQLYNSDDIDVVYIATTHNFHFSQAKACLLAGKHVLCEKPLTLNSHQATILFSIAEQHKLMLMEAVWTRFLPAISALKARLADNAIGNIKHLSASFSLNRALPDDHRLLNKTLAGGALLDLGIYPITFADLVFDEAPVKVTGSALMASTGVDEVSSYLLEYSDGRSATLSASFRMDAPVYGHIYGDRGRIVVPFFLGAQGFEIWVGDELIENYSAPFEATQNFMFEISHFQQCIENQEFASPVLPANTSIRVLSIMDELRAQWGLSYAGESSAG</sequence>
<organism evidence="6 7">
    <name type="scientific">Agaribacter flavus</name>
    <dbReference type="NCBI Taxonomy" id="1902781"/>
    <lineage>
        <taxon>Bacteria</taxon>
        <taxon>Pseudomonadati</taxon>
        <taxon>Pseudomonadota</taxon>
        <taxon>Gammaproteobacteria</taxon>
        <taxon>Alteromonadales</taxon>
        <taxon>Alteromonadaceae</taxon>
        <taxon>Agaribacter</taxon>
    </lineage>
</organism>
<dbReference type="Pfam" id="PF01408">
    <property type="entry name" value="GFO_IDH_MocA"/>
    <property type="match status" value="1"/>
</dbReference>
<dbReference type="InterPro" id="IPR050984">
    <property type="entry name" value="Gfo/Idh/MocA_domain"/>
</dbReference>
<feature type="domain" description="GFO/IDH/MocA-like oxidoreductase" evidence="5">
    <location>
        <begin position="132"/>
        <end position="247"/>
    </location>
</feature>